<name>A0A2R8C368_9RHOB</name>
<dbReference type="InterPro" id="IPR020046">
    <property type="entry name" value="5-3_exonucl_a-hlix_arch_N"/>
</dbReference>
<feature type="domain" description="DNA-directed DNA polymerase family A palm" evidence="20">
    <location>
        <begin position="691"/>
        <end position="894"/>
    </location>
</feature>
<keyword evidence="22" id="KW-1185">Reference proteome</keyword>
<dbReference type="EMBL" id="ONZG01000001">
    <property type="protein sequence ID" value="SPJ26826.1"/>
    <property type="molecule type" value="Genomic_DNA"/>
</dbReference>
<dbReference type="PRINTS" id="PR00868">
    <property type="entry name" value="DNAPOLI"/>
</dbReference>
<dbReference type="SUPFAM" id="SSF56672">
    <property type="entry name" value="DNA/RNA polymerases"/>
    <property type="match status" value="1"/>
</dbReference>
<keyword evidence="7 17" id="KW-0235">DNA replication</keyword>
<dbReference type="InterPro" id="IPR002562">
    <property type="entry name" value="3'-5'_exonuclease_dom"/>
</dbReference>
<evidence type="ECO:0000256" key="11">
    <source>
        <dbReference type="ARBA" id="ARBA00022839"/>
    </source>
</evidence>
<dbReference type="AlphaFoldDB" id="A0A2R8C368"/>
<organism evidence="21 22">
    <name type="scientific">Falsiruegeria mediterranea M17</name>
    <dbReference type="NCBI Taxonomy" id="1200281"/>
    <lineage>
        <taxon>Bacteria</taxon>
        <taxon>Pseudomonadati</taxon>
        <taxon>Pseudomonadota</taxon>
        <taxon>Alphaproteobacteria</taxon>
        <taxon>Rhodobacterales</taxon>
        <taxon>Roseobacteraceae</taxon>
        <taxon>Falsiruegeria</taxon>
    </lineage>
</organism>
<evidence type="ECO:0000256" key="12">
    <source>
        <dbReference type="ARBA" id="ARBA00022932"/>
    </source>
</evidence>
<dbReference type="Pfam" id="PF01612">
    <property type="entry name" value="DNA_pol_A_exo1"/>
    <property type="match status" value="1"/>
</dbReference>
<dbReference type="GO" id="GO:0008408">
    <property type="term" value="F:3'-5' exonuclease activity"/>
    <property type="evidence" value="ECO:0007669"/>
    <property type="project" value="UniProtKB-UniRule"/>
</dbReference>
<protein>
    <recommendedName>
        <fullName evidence="4 16">DNA polymerase I</fullName>
        <ecNumber evidence="3 16">2.7.7.7</ecNumber>
    </recommendedName>
</protein>
<dbReference type="EC" id="2.7.7.7" evidence="3 16"/>
<dbReference type="FunFam" id="3.30.420.10:FF:000026">
    <property type="entry name" value="DNA polymerase I"/>
    <property type="match status" value="1"/>
</dbReference>
<evidence type="ECO:0000313" key="21">
    <source>
        <dbReference type="EMBL" id="SPJ26826.1"/>
    </source>
</evidence>
<keyword evidence="9 17" id="KW-0227">DNA damage</keyword>
<dbReference type="CDD" id="cd08637">
    <property type="entry name" value="DNA_pol_A_pol_I_C"/>
    <property type="match status" value="1"/>
</dbReference>
<comment type="function">
    <text evidence="17">In addition to polymerase activity, this DNA polymerase exhibits 3'-5' and 5'-3' exonuclease activity.</text>
</comment>
<dbReference type="Proteomes" id="UP000244898">
    <property type="component" value="Unassembled WGS sequence"/>
</dbReference>
<dbReference type="GO" id="GO:0006261">
    <property type="term" value="P:DNA-templated DNA replication"/>
    <property type="evidence" value="ECO:0007669"/>
    <property type="project" value="UniProtKB-UniRule"/>
</dbReference>
<dbReference type="SMART" id="SM00474">
    <property type="entry name" value="35EXOc"/>
    <property type="match status" value="1"/>
</dbReference>
<dbReference type="PROSITE" id="PS00447">
    <property type="entry name" value="DNA_POLYMERASE_A"/>
    <property type="match status" value="1"/>
</dbReference>
<dbReference type="SMART" id="SM00475">
    <property type="entry name" value="53EXOc"/>
    <property type="match status" value="1"/>
</dbReference>
<keyword evidence="14 17" id="KW-0234">DNA repair</keyword>
<keyword evidence="5 17" id="KW-0808">Transferase</keyword>
<comment type="catalytic activity">
    <reaction evidence="15 17">
        <text>DNA(n) + a 2'-deoxyribonucleoside 5'-triphosphate = DNA(n+1) + diphosphate</text>
        <dbReference type="Rhea" id="RHEA:22508"/>
        <dbReference type="Rhea" id="RHEA-COMP:17339"/>
        <dbReference type="Rhea" id="RHEA-COMP:17340"/>
        <dbReference type="ChEBI" id="CHEBI:33019"/>
        <dbReference type="ChEBI" id="CHEBI:61560"/>
        <dbReference type="ChEBI" id="CHEBI:173112"/>
        <dbReference type="EC" id="2.7.7.7"/>
    </reaction>
</comment>
<evidence type="ECO:0000256" key="16">
    <source>
        <dbReference type="NCBIfam" id="TIGR00593"/>
    </source>
</evidence>
<dbReference type="Gene3D" id="3.30.420.10">
    <property type="entry name" value="Ribonuclease H-like superfamily/Ribonuclease H"/>
    <property type="match status" value="1"/>
</dbReference>
<dbReference type="Pfam" id="PF02739">
    <property type="entry name" value="5_3_exonuc_N"/>
    <property type="match status" value="1"/>
</dbReference>
<evidence type="ECO:0000256" key="5">
    <source>
        <dbReference type="ARBA" id="ARBA00022679"/>
    </source>
</evidence>
<dbReference type="FunFam" id="1.20.1060.10:FF:000001">
    <property type="entry name" value="DNA polymerase I"/>
    <property type="match status" value="1"/>
</dbReference>
<dbReference type="InterPro" id="IPR008918">
    <property type="entry name" value="HhH2"/>
</dbReference>
<evidence type="ECO:0000256" key="2">
    <source>
        <dbReference type="ARBA" id="ARBA00011541"/>
    </source>
</evidence>
<dbReference type="GO" id="GO:0003887">
    <property type="term" value="F:DNA-directed DNA polymerase activity"/>
    <property type="evidence" value="ECO:0007669"/>
    <property type="project" value="UniProtKB-UniRule"/>
</dbReference>
<dbReference type="CDD" id="cd09859">
    <property type="entry name" value="PIN_53EXO"/>
    <property type="match status" value="1"/>
</dbReference>
<gene>
    <name evidence="17 21" type="primary">polA</name>
    <name evidence="21" type="ORF">TRM7615_00295</name>
</gene>
<comment type="similarity">
    <text evidence="1 17">Belongs to the DNA polymerase type-A family.</text>
</comment>
<evidence type="ECO:0000256" key="10">
    <source>
        <dbReference type="ARBA" id="ARBA00022801"/>
    </source>
</evidence>
<keyword evidence="11 17" id="KW-0269">Exonuclease</keyword>
<evidence type="ECO:0000256" key="1">
    <source>
        <dbReference type="ARBA" id="ARBA00007705"/>
    </source>
</evidence>
<dbReference type="InterPro" id="IPR018320">
    <property type="entry name" value="DNA_polymerase_1"/>
</dbReference>
<dbReference type="GO" id="GO:0006302">
    <property type="term" value="P:double-strand break repair"/>
    <property type="evidence" value="ECO:0007669"/>
    <property type="project" value="TreeGrafter"/>
</dbReference>
<proteinExistence type="inferred from homology"/>
<evidence type="ECO:0000256" key="15">
    <source>
        <dbReference type="ARBA" id="ARBA00049244"/>
    </source>
</evidence>
<evidence type="ECO:0000259" key="19">
    <source>
        <dbReference type="SMART" id="SM00475"/>
    </source>
</evidence>
<comment type="subunit">
    <text evidence="2">Single-chain monomer with multiple functions.</text>
</comment>
<evidence type="ECO:0000256" key="14">
    <source>
        <dbReference type="ARBA" id="ARBA00023204"/>
    </source>
</evidence>
<dbReference type="Gene3D" id="1.10.150.20">
    <property type="entry name" value="5' to 3' exonuclease, C-terminal subdomain"/>
    <property type="match status" value="2"/>
</dbReference>
<evidence type="ECO:0000259" key="18">
    <source>
        <dbReference type="SMART" id="SM00474"/>
    </source>
</evidence>
<evidence type="ECO:0000256" key="6">
    <source>
        <dbReference type="ARBA" id="ARBA00022695"/>
    </source>
</evidence>
<dbReference type="Pfam" id="PF01367">
    <property type="entry name" value="5_3_exonuc"/>
    <property type="match status" value="1"/>
</dbReference>
<dbReference type="OrthoDB" id="9806424at2"/>
<keyword evidence="10 17" id="KW-0378">Hydrolase</keyword>
<dbReference type="SUPFAM" id="SSF47807">
    <property type="entry name" value="5' to 3' exonuclease, C-terminal subdomain"/>
    <property type="match status" value="1"/>
</dbReference>
<dbReference type="NCBIfam" id="TIGR00593">
    <property type="entry name" value="pola"/>
    <property type="match status" value="1"/>
</dbReference>
<evidence type="ECO:0000256" key="8">
    <source>
        <dbReference type="ARBA" id="ARBA00022722"/>
    </source>
</evidence>
<evidence type="ECO:0000259" key="20">
    <source>
        <dbReference type="SMART" id="SM00482"/>
    </source>
</evidence>
<dbReference type="InterPro" id="IPR043502">
    <property type="entry name" value="DNA/RNA_pol_sf"/>
</dbReference>
<dbReference type="SUPFAM" id="SSF53098">
    <property type="entry name" value="Ribonuclease H-like"/>
    <property type="match status" value="1"/>
</dbReference>
<evidence type="ECO:0000256" key="17">
    <source>
        <dbReference type="RuleBase" id="RU004460"/>
    </source>
</evidence>
<dbReference type="FunFam" id="1.10.150.20:FF:000002">
    <property type="entry name" value="DNA polymerase I"/>
    <property type="match status" value="1"/>
</dbReference>
<accession>A0A2R8C368</accession>
<dbReference type="InterPro" id="IPR012337">
    <property type="entry name" value="RNaseH-like_sf"/>
</dbReference>
<dbReference type="RefSeq" id="WP_108785135.1">
    <property type="nucleotide sequence ID" value="NZ_ONZG01000001.1"/>
</dbReference>
<keyword evidence="8" id="KW-0540">Nuclease</keyword>
<evidence type="ECO:0000256" key="4">
    <source>
        <dbReference type="ARBA" id="ARBA00020311"/>
    </source>
</evidence>
<dbReference type="SMART" id="SM00482">
    <property type="entry name" value="POLAc"/>
    <property type="match status" value="1"/>
</dbReference>
<evidence type="ECO:0000256" key="9">
    <source>
        <dbReference type="ARBA" id="ARBA00022763"/>
    </source>
</evidence>
<dbReference type="Gene3D" id="3.40.50.1010">
    <property type="entry name" value="5'-nuclease"/>
    <property type="match status" value="1"/>
</dbReference>
<evidence type="ECO:0000256" key="7">
    <source>
        <dbReference type="ARBA" id="ARBA00022705"/>
    </source>
</evidence>
<keyword evidence="6 17" id="KW-0548">Nucleotidyltransferase</keyword>
<dbReference type="GO" id="GO:0003677">
    <property type="term" value="F:DNA binding"/>
    <property type="evidence" value="ECO:0007669"/>
    <property type="project" value="UniProtKB-UniRule"/>
</dbReference>
<keyword evidence="13 17" id="KW-0238">DNA-binding</keyword>
<dbReference type="GO" id="GO:0008409">
    <property type="term" value="F:5'-3' exonuclease activity"/>
    <property type="evidence" value="ECO:0007669"/>
    <property type="project" value="UniProtKB-UniRule"/>
</dbReference>
<dbReference type="InterPro" id="IPR002421">
    <property type="entry name" value="5-3_exonuclease"/>
</dbReference>
<dbReference type="CDD" id="cd09898">
    <property type="entry name" value="H3TH_53EXO"/>
    <property type="match status" value="1"/>
</dbReference>
<dbReference type="Gene3D" id="1.20.1060.10">
    <property type="entry name" value="Taq DNA Polymerase, Chain T, domain 4"/>
    <property type="match status" value="1"/>
</dbReference>
<feature type="domain" description="5'-3' exonuclease" evidence="19">
    <location>
        <begin position="7"/>
        <end position="270"/>
    </location>
</feature>
<dbReference type="InterPro" id="IPR020045">
    <property type="entry name" value="DNA_polI_H3TH"/>
</dbReference>
<dbReference type="InterPro" id="IPR001098">
    <property type="entry name" value="DNA-dir_DNA_pol_A_palm_dom"/>
</dbReference>
<dbReference type="InterPro" id="IPR002298">
    <property type="entry name" value="DNA_polymerase_A"/>
</dbReference>
<dbReference type="PANTHER" id="PTHR10133:SF27">
    <property type="entry name" value="DNA POLYMERASE NU"/>
    <property type="match status" value="1"/>
</dbReference>
<reference evidence="22" key="1">
    <citation type="submission" date="2018-03" db="EMBL/GenBank/DDBJ databases">
        <authorList>
            <person name="Rodrigo-Torres L."/>
            <person name="Arahal R. D."/>
            <person name="Lucena T."/>
        </authorList>
    </citation>
    <scope>NUCLEOTIDE SEQUENCE [LARGE SCALE GENOMIC DNA]</scope>
    <source>
        <strain evidence="22">CECT 7615</strain>
    </source>
</reference>
<dbReference type="Gene3D" id="3.30.70.370">
    <property type="match status" value="1"/>
</dbReference>
<dbReference type="PANTHER" id="PTHR10133">
    <property type="entry name" value="DNA POLYMERASE I"/>
    <property type="match status" value="1"/>
</dbReference>
<dbReference type="Pfam" id="PF00476">
    <property type="entry name" value="DNA_pol_A"/>
    <property type="match status" value="1"/>
</dbReference>
<evidence type="ECO:0000313" key="22">
    <source>
        <dbReference type="Proteomes" id="UP000244898"/>
    </source>
</evidence>
<evidence type="ECO:0000256" key="13">
    <source>
        <dbReference type="ARBA" id="ARBA00023125"/>
    </source>
</evidence>
<keyword evidence="12 17" id="KW-0239">DNA-directed DNA polymerase</keyword>
<dbReference type="InterPro" id="IPR019760">
    <property type="entry name" value="DNA-dir_DNA_pol_A_CS"/>
</dbReference>
<sequence length="934" mass="103052">MSKTEFGKGCHLHLIDGSAFIFRAYHALPPLTRKSDGLPIGAVSGFCNMLQRYVDGNHGPDAPTHLAVIFDKGSHTFRNDMYYLYKANREAMPEDLRPQMPLTREATRAFNIACEEMEGYEADDIIATLAVQAREAGGRCTIISSDKDLMQLVGDGVEMHDAMKNKRIDRDGVFEKFGVFPERVVDVQALAGDSVDNVPGAPGIGVKTAALLINEYGDLETLLDRAEEIKQPKRRQTLIEKREQIELSKRLVQLDEKTPLTFTLDDLEVRDPDPETLLGFLAEMEFRTLTKRIADQLGAEAPVIVEKAAPDAAEVVAEDVPFDASKYECIRDAAALQPWINLIRDRGWVAVDTETTGLNEMIAGLVGISLCVEAGSACYIPLTHRAAAADDLFGSDELSEGQMPLNEAIDLLKPVLEDPSILKIGQNMKYDAKIFERYGVRVAPIDDTMLMSYAMHGGEHGHGMDTLSERYLSHTPIPIKPLLGSGKSAITFDKVPIDEATAYAAEDADITLRLWQLFKPQLHRVQVTTVYETLERPLVPVLAEMEMHGIKVDREVLSRMSNAFAQKMAGLEAEIHELAGETFNVGSPAQLGEILFDKMGLEGGKKGKTGKYSTGADILEDLATEHELPRRVLDWRQLSKLKSTYTDALQTHINPDTGRVHTSYSITGANTGRLASTDPNLQNIPVRTEEGRRIREAFIAEPGNVLVSLDYSQIELRILAHIAEIDALKQAFADGLDIHAMTASEMFDVPLDEMTPDIRRQAKAINFGVIYGISGFGLARNLRIPRAEAQGFIDRYFERFPGIRRYMDNTVEFAKEHGYVQTLFGRKIHTTEIAAKGPRAGFAKRAAINAPIQGTAADVIRRAMVQMPDAIRGLPAKMLLQVHDELLFEVAEDAVDQTIEAARAVMEGAADPAVKLDVKLTVDAGQGANWAEAH</sequence>
<dbReference type="InterPro" id="IPR036279">
    <property type="entry name" value="5-3_exonuclease_C_sf"/>
</dbReference>
<dbReference type="InterPro" id="IPR036397">
    <property type="entry name" value="RNaseH_sf"/>
</dbReference>
<dbReference type="SMART" id="SM00279">
    <property type="entry name" value="HhH2"/>
    <property type="match status" value="1"/>
</dbReference>
<dbReference type="NCBIfam" id="NF004397">
    <property type="entry name" value="PRK05755.1"/>
    <property type="match status" value="1"/>
</dbReference>
<dbReference type="InterPro" id="IPR029060">
    <property type="entry name" value="PIN-like_dom_sf"/>
</dbReference>
<dbReference type="CDD" id="cd06139">
    <property type="entry name" value="DNA_polA_I_Ecoli_like_exo"/>
    <property type="match status" value="1"/>
</dbReference>
<dbReference type="FunFam" id="3.40.50.1010:FF:000001">
    <property type="entry name" value="DNA polymerase I"/>
    <property type="match status" value="1"/>
</dbReference>
<dbReference type="FunFam" id="1.10.150.20:FF:000003">
    <property type="entry name" value="DNA polymerase I"/>
    <property type="match status" value="1"/>
</dbReference>
<dbReference type="SUPFAM" id="SSF88723">
    <property type="entry name" value="PIN domain-like"/>
    <property type="match status" value="1"/>
</dbReference>
<evidence type="ECO:0000256" key="3">
    <source>
        <dbReference type="ARBA" id="ARBA00012417"/>
    </source>
</evidence>
<feature type="domain" description="3'-5' exonuclease" evidence="18">
    <location>
        <begin position="327"/>
        <end position="523"/>
    </location>
</feature>